<comment type="similarity">
    <text evidence="1">Belongs to the IST1 family.</text>
</comment>
<comment type="caution">
    <text evidence="4">The sequence shown here is derived from an EMBL/GenBank/DDBJ whole genome shotgun (WGS) entry which is preliminary data.</text>
</comment>
<evidence type="ECO:0000256" key="1">
    <source>
        <dbReference type="ARBA" id="ARBA00005536"/>
    </source>
</evidence>
<feature type="compositionally biased region" description="Pro residues" evidence="2">
    <location>
        <begin position="476"/>
        <end position="486"/>
    </location>
</feature>
<dbReference type="AlphaFoldDB" id="A0AAV2YGN7"/>
<feature type="compositionally biased region" description="Basic and acidic residues" evidence="2">
    <location>
        <begin position="174"/>
        <end position="184"/>
    </location>
</feature>
<dbReference type="PANTHER" id="PTHR12161">
    <property type="entry name" value="IST1 FAMILY MEMBER"/>
    <property type="match status" value="1"/>
</dbReference>
<feature type="compositionally biased region" description="Low complexity" evidence="2">
    <location>
        <begin position="138"/>
        <end position="149"/>
    </location>
</feature>
<evidence type="ECO:0000256" key="3">
    <source>
        <dbReference type="SAM" id="Phobius"/>
    </source>
</evidence>
<feature type="region of interest" description="Disordered" evidence="2">
    <location>
        <begin position="130"/>
        <end position="195"/>
    </location>
</feature>
<reference evidence="4" key="2">
    <citation type="journal article" date="2023" name="Microbiol Resour">
        <title>Decontamination and Annotation of the Draft Genome Sequence of the Oomycete Lagenidium giganteum ARSEF 373.</title>
        <authorList>
            <person name="Morgan W.R."/>
            <person name="Tartar A."/>
        </authorList>
    </citation>
    <scope>NUCLEOTIDE SEQUENCE</scope>
    <source>
        <strain evidence="4">ARSEF 373</strain>
    </source>
</reference>
<feature type="compositionally biased region" description="Low complexity" evidence="2">
    <location>
        <begin position="458"/>
        <end position="468"/>
    </location>
</feature>
<sequence length="530" mass="58268">MHKRNRALGAHAITSASKHATMALLWALAMLVVLTIGLLFNAKARKTIFIWVSYVSLTGWYYYRHYTKHRGGAAGDKQPLKRESSRKATMPNSSRASMNGGLSITRATASESNLMADELPEATWIERRASENSDRLRSSSASSQSMLNEDTWKKHAPKSDGGGGFLRSFRRRKEQREAEKRRDSGAPMSASSYQFENRASDSNLLSASASDASTTRRTFVKRVDGRIIHCRTEAALDAMWGFDVNKLKPNLKMAVHRIQIVKNKKANATTAARREVAKLLGEGKEEKARIRVEGIIRDDFTLEGYEVIELLCELIAERVHLVKNERECPYDMREAVCTLIWAANRTEIPELAEVKKQLTKKYGQDFAAAAMRNLDGCVNERVIQKLSVQPPSAYLVVNYMKEIAKQFNVEWEPDEAAVVDPLAPIPAPTGASVSVAAASGPDFAAIYASAPPPGKVPSALPSLPSASPMEAYGSSLPPPPQAPYAPPAQSTAPPAAPSNDGVPDFDELTARFERLRRRQDGDSGSTSFSF</sequence>
<evidence type="ECO:0000256" key="2">
    <source>
        <dbReference type="SAM" id="MobiDB-lite"/>
    </source>
</evidence>
<feature type="compositionally biased region" description="Polar residues" evidence="2">
    <location>
        <begin position="90"/>
        <end position="101"/>
    </location>
</feature>
<keyword evidence="5" id="KW-1185">Reference proteome</keyword>
<dbReference type="EMBL" id="DAKRPA010000435">
    <property type="protein sequence ID" value="DAZ92558.1"/>
    <property type="molecule type" value="Genomic_DNA"/>
</dbReference>
<keyword evidence="3" id="KW-0812">Transmembrane</keyword>
<dbReference type="GO" id="GO:0015031">
    <property type="term" value="P:protein transport"/>
    <property type="evidence" value="ECO:0007669"/>
    <property type="project" value="InterPro"/>
</dbReference>
<dbReference type="InterPro" id="IPR042277">
    <property type="entry name" value="IST1-like"/>
</dbReference>
<dbReference type="Gene3D" id="1.20.1260.60">
    <property type="entry name" value="Vacuolar protein sorting-associated protein Ist1"/>
    <property type="match status" value="1"/>
</dbReference>
<feature type="region of interest" description="Disordered" evidence="2">
    <location>
        <begin position="458"/>
        <end position="508"/>
    </location>
</feature>
<gene>
    <name evidence="4" type="ORF">N0F65_012788</name>
</gene>
<name>A0AAV2YGN7_9STRA</name>
<protein>
    <submittedName>
        <fullName evidence="4">Uncharacterized protein</fullName>
    </submittedName>
</protein>
<evidence type="ECO:0000313" key="4">
    <source>
        <dbReference type="EMBL" id="DAZ92558.1"/>
    </source>
</evidence>
<reference evidence="4" key="1">
    <citation type="submission" date="2022-11" db="EMBL/GenBank/DDBJ databases">
        <authorList>
            <person name="Morgan W.R."/>
            <person name="Tartar A."/>
        </authorList>
    </citation>
    <scope>NUCLEOTIDE SEQUENCE</scope>
    <source>
        <strain evidence="4">ARSEF 373</strain>
    </source>
</reference>
<dbReference type="Pfam" id="PF03398">
    <property type="entry name" value="Ist1"/>
    <property type="match status" value="1"/>
</dbReference>
<keyword evidence="3" id="KW-1133">Transmembrane helix</keyword>
<feature type="transmembrane region" description="Helical" evidence="3">
    <location>
        <begin position="48"/>
        <end position="63"/>
    </location>
</feature>
<evidence type="ECO:0000313" key="5">
    <source>
        <dbReference type="Proteomes" id="UP001146120"/>
    </source>
</evidence>
<dbReference type="FunFam" id="1.20.1260.60:FF:000002">
    <property type="entry name" value="Vacuolar protein sorting-associated protein IST1"/>
    <property type="match status" value="1"/>
</dbReference>
<organism evidence="4 5">
    <name type="scientific">Lagenidium giganteum</name>
    <dbReference type="NCBI Taxonomy" id="4803"/>
    <lineage>
        <taxon>Eukaryota</taxon>
        <taxon>Sar</taxon>
        <taxon>Stramenopiles</taxon>
        <taxon>Oomycota</taxon>
        <taxon>Peronosporomycetes</taxon>
        <taxon>Pythiales</taxon>
        <taxon>Pythiaceae</taxon>
    </lineage>
</organism>
<keyword evidence="3" id="KW-0472">Membrane</keyword>
<dbReference type="PANTHER" id="PTHR12161:SF5">
    <property type="entry name" value="IST1 HOMOLOG"/>
    <property type="match status" value="1"/>
</dbReference>
<feature type="transmembrane region" description="Helical" evidence="3">
    <location>
        <begin position="21"/>
        <end position="42"/>
    </location>
</feature>
<proteinExistence type="inferred from homology"/>
<dbReference type="Proteomes" id="UP001146120">
    <property type="component" value="Unassembled WGS sequence"/>
</dbReference>
<feature type="region of interest" description="Disordered" evidence="2">
    <location>
        <begin position="71"/>
        <end position="101"/>
    </location>
</feature>
<dbReference type="InterPro" id="IPR005061">
    <property type="entry name" value="Ist1"/>
</dbReference>
<accession>A0AAV2YGN7</accession>